<reference evidence="2" key="1">
    <citation type="journal article" date="2019" name="BMC Genomics">
        <title>A new reference genome for Sorghum bicolor reveals high levels of sequence similarity between sweet and grain genotypes: implications for the genetics of sugar metabolism.</title>
        <authorList>
            <person name="Cooper E.A."/>
            <person name="Brenton Z.W."/>
            <person name="Flinn B.S."/>
            <person name="Jenkins J."/>
            <person name="Shu S."/>
            <person name="Flowers D."/>
            <person name="Luo F."/>
            <person name="Wang Y."/>
            <person name="Xia P."/>
            <person name="Barry K."/>
            <person name="Daum C."/>
            <person name="Lipzen A."/>
            <person name="Yoshinaga Y."/>
            <person name="Schmutz J."/>
            <person name="Saski C."/>
            <person name="Vermerris W."/>
            <person name="Kresovich S."/>
        </authorList>
    </citation>
    <scope>NUCLEOTIDE SEQUENCE</scope>
</reference>
<sequence length="140" mass="16176">MKVPYDSDEEDSFSFLDLEEQEDPVDSVKWLVETANNDAKKKLKRRTNKTSTRVDESFETLFVDIKFGVLEPFAQTKKGASVQKLRELFDGAKADAKNQVMSEAYKSCSELDEFFETLFVDVKYGVVKPLEEKKKKMKKK</sequence>
<reference evidence="2" key="2">
    <citation type="submission" date="2020-10" db="EMBL/GenBank/DDBJ databases">
        <authorList>
            <person name="Cooper E.A."/>
            <person name="Brenton Z.W."/>
            <person name="Flinn B.S."/>
            <person name="Jenkins J."/>
            <person name="Shu S."/>
            <person name="Flowers D."/>
            <person name="Luo F."/>
            <person name="Wang Y."/>
            <person name="Xia P."/>
            <person name="Barry K."/>
            <person name="Daum C."/>
            <person name="Lipzen A."/>
            <person name="Yoshinaga Y."/>
            <person name="Schmutz J."/>
            <person name="Saski C."/>
            <person name="Vermerris W."/>
            <person name="Kresovich S."/>
        </authorList>
    </citation>
    <scope>NUCLEOTIDE SEQUENCE</scope>
</reference>
<evidence type="ECO:0000313" key="3">
    <source>
        <dbReference type="Proteomes" id="UP000807115"/>
    </source>
</evidence>
<feature type="region of interest" description="Disordered" evidence="1">
    <location>
        <begin position="1"/>
        <end position="21"/>
    </location>
</feature>
<proteinExistence type="predicted"/>
<name>A0A921U135_SORBI</name>
<protein>
    <submittedName>
        <fullName evidence="2">Uncharacterized protein</fullName>
    </submittedName>
</protein>
<dbReference type="AlphaFoldDB" id="A0A921U135"/>
<organism evidence="2 3">
    <name type="scientific">Sorghum bicolor</name>
    <name type="common">Sorghum</name>
    <name type="synonym">Sorghum vulgare</name>
    <dbReference type="NCBI Taxonomy" id="4558"/>
    <lineage>
        <taxon>Eukaryota</taxon>
        <taxon>Viridiplantae</taxon>
        <taxon>Streptophyta</taxon>
        <taxon>Embryophyta</taxon>
        <taxon>Tracheophyta</taxon>
        <taxon>Spermatophyta</taxon>
        <taxon>Magnoliopsida</taxon>
        <taxon>Liliopsida</taxon>
        <taxon>Poales</taxon>
        <taxon>Poaceae</taxon>
        <taxon>PACMAD clade</taxon>
        <taxon>Panicoideae</taxon>
        <taxon>Andropogonodae</taxon>
        <taxon>Andropogoneae</taxon>
        <taxon>Sorghinae</taxon>
        <taxon>Sorghum</taxon>
    </lineage>
</organism>
<accession>A0A921U135</accession>
<evidence type="ECO:0000256" key="1">
    <source>
        <dbReference type="SAM" id="MobiDB-lite"/>
    </source>
</evidence>
<gene>
    <name evidence="2" type="ORF">BDA96_10G177800</name>
</gene>
<evidence type="ECO:0000313" key="2">
    <source>
        <dbReference type="EMBL" id="KAG0514288.1"/>
    </source>
</evidence>
<dbReference type="Proteomes" id="UP000807115">
    <property type="component" value="Chromosome 10"/>
</dbReference>
<dbReference type="EMBL" id="CM027689">
    <property type="protein sequence ID" value="KAG0514288.1"/>
    <property type="molecule type" value="Genomic_DNA"/>
</dbReference>
<comment type="caution">
    <text evidence="2">The sequence shown here is derived from an EMBL/GenBank/DDBJ whole genome shotgun (WGS) entry which is preliminary data.</text>
</comment>